<dbReference type="EMBL" id="JAIWYP010000007">
    <property type="protein sequence ID" value="KAH3794346.1"/>
    <property type="molecule type" value="Genomic_DNA"/>
</dbReference>
<comment type="caution">
    <text evidence="1">The sequence shown here is derived from an EMBL/GenBank/DDBJ whole genome shotgun (WGS) entry which is preliminary data.</text>
</comment>
<accession>A0A9D4IZP9</accession>
<evidence type="ECO:0000313" key="2">
    <source>
        <dbReference type="Proteomes" id="UP000828390"/>
    </source>
</evidence>
<dbReference type="AlphaFoldDB" id="A0A9D4IZP9"/>
<reference evidence="1" key="2">
    <citation type="submission" date="2020-11" db="EMBL/GenBank/DDBJ databases">
        <authorList>
            <person name="McCartney M.A."/>
            <person name="Auch B."/>
            <person name="Kono T."/>
            <person name="Mallez S."/>
            <person name="Becker A."/>
            <person name="Gohl D.M."/>
            <person name="Silverstein K.A.T."/>
            <person name="Koren S."/>
            <person name="Bechman K.B."/>
            <person name="Herman A."/>
            <person name="Abrahante J.E."/>
            <person name="Garbe J."/>
        </authorList>
    </citation>
    <scope>NUCLEOTIDE SEQUENCE</scope>
    <source>
        <strain evidence="1">Duluth1</strain>
        <tissue evidence="1">Whole animal</tissue>
    </source>
</reference>
<keyword evidence="2" id="KW-1185">Reference proteome</keyword>
<sequence>MRAEVESSSFGRVVQVRSVNYCIALLYSDVTDSDRVQRFCISFVIPLPRMRPSVFFEDINICSQDHCLAQHETDCSYEHCENHQRSFDKRLCTFPLCCPLTADSNKQILCNCSAQLQQRIENRTLPTNASANTQYDPPR</sequence>
<proteinExistence type="predicted"/>
<dbReference type="Proteomes" id="UP000828390">
    <property type="component" value="Unassembled WGS sequence"/>
</dbReference>
<gene>
    <name evidence="1" type="ORF">DPMN_147878</name>
</gene>
<evidence type="ECO:0000313" key="1">
    <source>
        <dbReference type="EMBL" id="KAH3794346.1"/>
    </source>
</evidence>
<protein>
    <submittedName>
        <fullName evidence="1">Uncharacterized protein</fullName>
    </submittedName>
</protein>
<reference evidence="1" key="1">
    <citation type="journal article" date="2019" name="bioRxiv">
        <title>The Genome of the Zebra Mussel, Dreissena polymorpha: A Resource for Invasive Species Research.</title>
        <authorList>
            <person name="McCartney M.A."/>
            <person name="Auch B."/>
            <person name="Kono T."/>
            <person name="Mallez S."/>
            <person name="Zhang Y."/>
            <person name="Obille A."/>
            <person name="Becker A."/>
            <person name="Abrahante J.E."/>
            <person name="Garbe J."/>
            <person name="Badalamenti J.P."/>
            <person name="Herman A."/>
            <person name="Mangelson H."/>
            <person name="Liachko I."/>
            <person name="Sullivan S."/>
            <person name="Sone E.D."/>
            <person name="Koren S."/>
            <person name="Silverstein K.A.T."/>
            <person name="Beckman K.B."/>
            <person name="Gohl D.M."/>
        </authorList>
    </citation>
    <scope>NUCLEOTIDE SEQUENCE</scope>
    <source>
        <strain evidence="1">Duluth1</strain>
        <tissue evidence="1">Whole animal</tissue>
    </source>
</reference>
<organism evidence="1 2">
    <name type="scientific">Dreissena polymorpha</name>
    <name type="common">Zebra mussel</name>
    <name type="synonym">Mytilus polymorpha</name>
    <dbReference type="NCBI Taxonomy" id="45954"/>
    <lineage>
        <taxon>Eukaryota</taxon>
        <taxon>Metazoa</taxon>
        <taxon>Spiralia</taxon>
        <taxon>Lophotrochozoa</taxon>
        <taxon>Mollusca</taxon>
        <taxon>Bivalvia</taxon>
        <taxon>Autobranchia</taxon>
        <taxon>Heteroconchia</taxon>
        <taxon>Euheterodonta</taxon>
        <taxon>Imparidentia</taxon>
        <taxon>Neoheterodontei</taxon>
        <taxon>Myida</taxon>
        <taxon>Dreissenoidea</taxon>
        <taxon>Dreissenidae</taxon>
        <taxon>Dreissena</taxon>
    </lineage>
</organism>
<name>A0A9D4IZP9_DREPO</name>